<evidence type="ECO:0000313" key="3">
    <source>
        <dbReference type="Proteomes" id="UP000245125"/>
    </source>
</evidence>
<keyword evidence="3" id="KW-1185">Reference proteome</keyword>
<evidence type="ECO:0000313" key="2">
    <source>
        <dbReference type="EMBL" id="SPP99868.1"/>
    </source>
</evidence>
<reference evidence="3" key="1">
    <citation type="submission" date="2018-03" db="EMBL/GenBank/DDBJ databases">
        <authorList>
            <person name="Zecchin S."/>
        </authorList>
    </citation>
    <scope>NUCLEOTIDE SEQUENCE [LARGE SCALE GENOMIC DNA]</scope>
</reference>
<organism evidence="2 3">
    <name type="scientific">Candidatus Sulfobium mesophilum</name>
    <dbReference type="NCBI Taxonomy" id="2016548"/>
    <lineage>
        <taxon>Bacteria</taxon>
        <taxon>Pseudomonadati</taxon>
        <taxon>Nitrospirota</taxon>
        <taxon>Nitrospiria</taxon>
        <taxon>Nitrospirales</taxon>
        <taxon>Nitrospiraceae</taxon>
        <taxon>Candidatus Sulfobium</taxon>
    </lineage>
</organism>
<feature type="transmembrane region" description="Helical" evidence="1">
    <location>
        <begin position="12"/>
        <end position="32"/>
    </location>
</feature>
<keyword evidence="1" id="KW-0812">Transmembrane</keyword>
<protein>
    <submittedName>
        <fullName evidence="2">Uncharacterized protein</fullName>
    </submittedName>
</protein>
<dbReference type="EMBL" id="OUUY01000031">
    <property type="protein sequence ID" value="SPP99868.1"/>
    <property type="molecule type" value="Genomic_DNA"/>
</dbReference>
<proteinExistence type="predicted"/>
<accession>A0A2U3QEM2</accession>
<dbReference type="AlphaFoldDB" id="A0A2U3QEM2"/>
<gene>
    <name evidence="2" type="ORF">NBG4_1260003</name>
</gene>
<sequence>MGGMIVKRSNKTVIIGIVRGIVTVGVVIGTSAEQ</sequence>
<keyword evidence="1" id="KW-0472">Membrane</keyword>
<name>A0A2U3QEM2_9BACT</name>
<dbReference type="Proteomes" id="UP000245125">
    <property type="component" value="Unassembled WGS sequence"/>
</dbReference>
<keyword evidence="1" id="KW-1133">Transmembrane helix</keyword>
<evidence type="ECO:0000256" key="1">
    <source>
        <dbReference type="SAM" id="Phobius"/>
    </source>
</evidence>